<proteinExistence type="inferred from homology"/>
<evidence type="ECO:0000259" key="4">
    <source>
        <dbReference type="SMART" id="SM00822"/>
    </source>
</evidence>
<dbReference type="InterPro" id="IPR051019">
    <property type="entry name" value="VLCFA-Steroid_DH"/>
</dbReference>
<keyword evidence="2" id="KW-0560">Oxidoreductase</keyword>
<name>A0ABY3VQ35_9MYCO</name>
<dbReference type="PANTHER" id="PTHR43899">
    <property type="entry name" value="RH59310P"/>
    <property type="match status" value="1"/>
</dbReference>
<dbReference type="PRINTS" id="PR00080">
    <property type="entry name" value="SDRFAMILY"/>
</dbReference>
<dbReference type="Pfam" id="PF00106">
    <property type="entry name" value="adh_short"/>
    <property type="match status" value="1"/>
</dbReference>
<dbReference type="PANTHER" id="PTHR43899:SF13">
    <property type="entry name" value="RH59310P"/>
    <property type="match status" value="1"/>
</dbReference>
<dbReference type="InterPro" id="IPR057326">
    <property type="entry name" value="KR_dom"/>
</dbReference>
<dbReference type="PRINTS" id="PR00081">
    <property type="entry name" value="GDHRDH"/>
</dbReference>
<feature type="domain" description="Ketoreductase" evidence="4">
    <location>
        <begin position="61"/>
        <end position="242"/>
    </location>
</feature>
<organism evidence="5 6">
    <name type="scientific">Mycobacterium paraterrae</name>
    <dbReference type="NCBI Taxonomy" id="577492"/>
    <lineage>
        <taxon>Bacteria</taxon>
        <taxon>Bacillati</taxon>
        <taxon>Actinomycetota</taxon>
        <taxon>Actinomycetes</taxon>
        <taxon>Mycobacteriales</taxon>
        <taxon>Mycobacteriaceae</taxon>
        <taxon>Mycobacterium</taxon>
    </lineage>
</organism>
<dbReference type="InterPro" id="IPR036291">
    <property type="entry name" value="NAD(P)-bd_dom_sf"/>
</dbReference>
<dbReference type="Proteomes" id="UP001055336">
    <property type="component" value="Chromosome"/>
</dbReference>
<evidence type="ECO:0000256" key="3">
    <source>
        <dbReference type="RuleBase" id="RU000363"/>
    </source>
</evidence>
<evidence type="ECO:0000256" key="2">
    <source>
        <dbReference type="ARBA" id="ARBA00023002"/>
    </source>
</evidence>
<sequence>MVIAPAMSPAQVVAVVGTRRTCADLRCLHVECNILRSLRPKCSAGVAEYHMDGSAMSYRPSRSLVTGASSGIGVAFARELAARGSDLVLVARREDRLERIARELMTAHEITCETVAFDLSMDGAGAALRKQVGGEFDLVVNNAGFATQGPFLTGSGEEFARLIAVDVRAVVDVCHAFLPAMVERGQGAIVNVSSTTAFQPVPSLAVYSAAKAFVQSFSQSLWYEAKQHGVKVFALAPGPTRTEFFDVIGEAATVAGRMQTAEQVAATGMRALDRRSTPPYVVSGIANSWTARFAGLVPRRLLIPLVARILHPIAPARAGAIPFIPREDT</sequence>
<accession>A0ABY3VQ35</accession>
<dbReference type="InterPro" id="IPR002347">
    <property type="entry name" value="SDR_fam"/>
</dbReference>
<reference evidence="5" key="1">
    <citation type="submission" date="2022-08" db="EMBL/GenBank/DDBJ databases">
        <title>Whole genome sequencing of non-tuberculosis mycobacteria type-strains.</title>
        <authorList>
            <person name="Igarashi Y."/>
            <person name="Osugi A."/>
            <person name="Mitarai S."/>
        </authorList>
    </citation>
    <scope>NUCLEOTIDE SEQUENCE</scope>
    <source>
        <strain evidence="5">DSM 45127</strain>
    </source>
</reference>
<dbReference type="RefSeq" id="WP_240261335.1">
    <property type="nucleotide sequence ID" value="NZ_CP092488.2"/>
</dbReference>
<protein>
    <submittedName>
        <fullName evidence="5">SDR family oxidoreductase</fullName>
    </submittedName>
</protein>
<comment type="similarity">
    <text evidence="1 3">Belongs to the short-chain dehydrogenases/reductases (SDR) family.</text>
</comment>
<dbReference type="SMART" id="SM00822">
    <property type="entry name" value="PKS_KR"/>
    <property type="match status" value="1"/>
</dbReference>
<evidence type="ECO:0000313" key="5">
    <source>
        <dbReference type="EMBL" id="UMB69604.1"/>
    </source>
</evidence>
<gene>
    <name evidence="5" type="ORF">MKK62_25285</name>
</gene>
<dbReference type="EMBL" id="CP092488">
    <property type="protein sequence ID" value="UMB69604.1"/>
    <property type="molecule type" value="Genomic_DNA"/>
</dbReference>
<keyword evidence="6" id="KW-1185">Reference proteome</keyword>
<dbReference type="SUPFAM" id="SSF51735">
    <property type="entry name" value="NAD(P)-binding Rossmann-fold domains"/>
    <property type="match status" value="1"/>
</dbReference>
<evidence type="ECO:0000256" key="1">
    <source>
        <dbReference type="ARBA" id="ARBA00006484"/>
    </source>
</evidence>
<dbReference type="Gene3D" id="3.40.50.720">
    <property type="entry name" value="NAD(P)-binding Rossmann-like Domain"/>
    <property type="match status" value="1"/>
</dbReference>
<evidence type="ECO:0000313" key="6">
    <source>
        <dbReference type="Proteomes" id="UP001055336"/>
    </source>
</evidence>
<dbReference type="CDD" id="cd05233">
    <property type="entry name" value="SDR_c"/>
    <property type="match status" value="1"/>
</dbReference>